<dbReference type="PANTHER" id="PTHR46927">
    <property type="entry name" value="AGAP005574-PA"/>
    <property type="match status" value="1"/>
</dbReference>
<dbReference type="InParanoid" id="A0A667YUR9"/>
<name>A0A667YUR9_9TELE</name>
<organism evidence="7 8">
    <name type="scientific">Myripristis murdjan</name>
    <name type="common">pinecone soldierfish</name>
    <dbReference type="NCBI Taxonomy" id="586833"/>
    <lineage>
        <taxon>Eukaryota</taxon>
        <taxon>Metazoa</taxon>
        <taxon>Chordata</taxon>
        <taxon>Craniata</taxon>
        <taxon>Vertebrata</taxon>
        <taxon>Euteleostomi</taxon>
        <taxon>Actinopterygii</taxon>
        <taxon>Neopterygii</taxon>
        <taxon>Teleostei</taxon>
        <taxon>Neoteleostei</taxon>
        <taxon>Acanthomorphata</taxon>
        <taxon>Holocentriformes</taxon>
        <taxon>Holocentridae</taxon>
        <taxon>Myripristis</taxon>
    </lineage>
</organism>
<dbReference type="SMART" id="SM00980">
    <property type="entry name" value="THAP"/>
    <property type="match status" value="1"/>
</dbReference>
<keyword evidence="3" id="KW-0862">Zinc</keyword>
<evidence type="ECO:0000256" key="5">
    <source>
        <dbReference type="PROSITE-ProRule" id="PRU00309"/>
    </source>
</evidence>
<dbReference type="GO" id="GO:0003677">
    <property type="term" value="F:DNA binding"/>
    <property type="evidence" value="ECO:0007669"/>
    <property type="project" value="UniProtKB-UniRule"/>
</dbReference>
<dbReference type="Pfam" id="PF05485">
    <property type="entry name" value="THAP"/>
    <property type="match status" value="1"/>
</dbReference>
<evidence type="ECO:0000256" key="2">
    <source>
        <dbReference type="ARBA" id="ARBA00022771"/>
    </source>
</evidence>
<dbReference type="AlphaFoldDB" id="A0A667YUR9"/>
<evidence type="ECO:0000313" key="7">
    <source>
        <dbReference type="Ensembl" id="ENSMMDP00005030158.1"/>
    </source>
</evidence>
<dbReference type="Ensembl" id="ENSMMDT00005030854.1">
    <property type="protein sequence ID" value="ENSMMDP00005030158.1"/>
    <property type="gene ID" value="ENSMMDG00005014301.1"/>
</dbReference>
<evidence type="ECO:0000259" key="6">
    <source>
        <dbReference type="PROSITE" id="PS50950"/>
    </source>
</evidence>
<dbReference type="SMART" id="SM00692">
    <property type="entry name" value="DM3"/>
    <property type="match status" value="1"/>
</dbReference>
<reference evidence="7" key="2">
    <citation type="submission" date="2025-08" db="UniProtKB">
        <authorList>
            <consortium name="Ensembl"/>
        </authorList>
    </citation>
    <scope>IDENTIFICATION</scope>
</reference>
<dbReference type="GO" id="GO:0008270">
    <property type="term" value="F:zinc ion binding"/>
    <property type="evidence" value="ECO:0007669"/>
    <property type="project" value="UniProtKB-KW"/>
</dbReference>
<dbReference type="PROSITE" id="PS50950">
    <property type="entry name" value="ZF_THAP"/>
    <property type="match status" value="1"/>
</dbReference>
<dbReference type="GeneTree" id="ENSGT00940000180259"/>
<evidence type="ECO:0000313" key="8">
    <source>
        <dbReference type="Proteomes" id="UP000472263"/>
    </source>
</evidence>
<protein>
    <recommendedName>
        <fullName evidence="6">THAP-type domain-containing protein</fullName>
    </recommendedName>
</protein>
<keyword evidence="4 5" id="KW-0238">DNA-binding</keyword>
<feature type="domain" description="THAP-type" evidence="6">
    <location>
        <begin position="1"/>
        <end position="88"/>
    </location>
</feature>
<reference evidence="7" key="1">
    <citation type="submission" date="2019-06" db="EMBL/GenBank/DDBJ databases">
        <authorList>
            <consortium name="Wellcome Sanger Institute Data Sharing"/>
        </authorList>
    </citation>
    <scope>NUCLEOTIDE SEQUENCE [LARGE SCALE GENOMIC DNA]</scope>
</reference>
<reference evidence="7" key="3">
    <citation type="submission" date="2025-09" db="UniProtKB">
        <authorList>
            <consortium name="Ensembl"/>
        </authorList>
    </citation>
    <scope>IDENTIFICATION</scope>
</reference>
<evidence type="ECO:0000256" key="4">
    <source>
        <dbReference type="ARBA" id="ARBA00023125"/>
    </source>
</evidence>
<dbReference type="PANTHER" id="PTHR46927:SF3">
    <property type="entry name" value="THAP-TYPE DOMAIN-CONTAINING PROTEIN"/>
    <property type="match status" value="1"/>
</dbReference>
<dbReference type="InterPro" id="IPR052224">
    <property type="entry name" value="THAP_domain_protein"/>
</dbReference>
<dbReference type="InterPro" id="IPR006612">
    <property type="entry name" value="THAP_Znf"/>
</dbReference>
<dbReference type="SUPFAM" id="SSF57716">
    <property type="entry name" value="Glucocorticoid receptor-like (DNA-binding domain)"/>
    <property type="match status" value="1"/>
</dbReference>
<proteinExistence type="predicted"/>
<evidence type="ECO:0000256" key="1">
    <source>
        <dbReference type="ARBA" id="ARBA00022723"/>
    </source>
</evidence>
<keyword evidence="8" id="KW-1185">Reference proteome</keyword>
<keyword evidence="2 5" id="KW-0863">Zinc-finger</keyword>
<accession>A0A667YUR9</accession>
<keyword evidence="1" id="KW-0479">Metal-binding</keyword>
<dbReference type="Proteomes" id="UP000472263">
    <property type="component" value="Chromosome 11"/>
</dbReference>
<evidence type="ECO:0000256" key="3">
    <source>
        <dbReference type="ARBA" id="ARBA00022833"/>
    </source>
</evidence>
<sequence length="128" mass="14579">MVKCMVPDCRNYSNPIRKKVFHRLPVSNPVLCKRWLIAISNPAVDPDSPLDPRQARSMFVCSDHFLPTDYILLPRRPLLKSTAVPSVFPHRLHALPGPVPEVRRPARLRYQPLRQAAAARSFYTAPVC</sequence>